<sequence length="548" mass="62183">MSNYSTGFAVSSIVLCNDCHHTFPVYNPPRPANEQLRCLGQPPDVDVAFHRAVIEEIEEDVKRYDSELDRLRRAVQELEDGKNALQQGLAEHRNLVSAMRRLPVELLDLIFRHLVVSWPKYDDGSPYSLYIHHDHGNNGSAPRRIVASNPYVLSHVSHPGENLCHSLRTCGLQIISIGLYRLHKGIVPLLEMYYKISANHPLKVEIVDSVWRSNTFPGELEEEIKRDAFLSLMGVMSRCSELHLDITARAFEEDPEIPEISFSALKSLQCRSLTDGYLPEGLSQRLLEGIVFQKLKFLSLTMSLGIDKLLTVAPYTQLETLEINEYYHQQPEDDGHEGFDVVLPSVRTLVVHVDERNENQFYPLWSSLVLPSLSILDVVTTFCSPAPEWPWEHLHSFLKRSKADSLVGLSLSFSGDTIATCLPSLTQILRYTSKLSTFKIQLYGFYETASLATFSSGVSNLLIALSISPSREALLPELRRFRFIFTEDDQLYSKAEIGKQILSFAASRSEHSLIMSGMISKVSPLEELEWETRKTFLAWMLEDPEIEV</sequence>
<dbReference type="EMBL" id="JAYKXP010000084">
    <property type="protein sequence ID" value="KAK7029431.1"/>
    <property type="molecule type" value="Genomic_DNA"/>
</dbReference>
<keyword evidence="3" id="KW-1185">Reference proteome</keyword>
<evidence type="ECO:0000313" key="3">
    <source>
        <dbReference type="Proteomes" id="UP001383192"/>
    </source>
</evidence>
<evidence type="ECO:0000313" key="2">
    <source>
        <dbReference type="EMBL" id="KAK7029431.1"/>
    </source>
</evidence>
<reference evidence="2 3" key="1">
    <citation type="submission" date="2024-01" db="EMBL/GenBank/DDBJ databases">
        <title>A draft genome for a cacao thread blight-causing isolate of Paramarasmius palmivorus.</title>
        <authorList>
            <person name="Baruah I.K."/>
            <person name="Bukari Y."/>
            <person name="Amoako-Attah I."/>
            <person name="Meinhardt L.W."/>
            <person name="Bailey B.A."/>
            <person name="Cohen S.P."/>
        </authorList>
    </citation>
    <scope>NUCLEOTIDE SEQUENCE [LARGE SCALE GENOMIC DNA]</scope>
    <source>
        <strain evidence="2 3">GH-12</strain>
    </source>
</reference>
<feature type="non-terminal residue" evidence="2">
    <location>
        <position position="548"/>
    </location>
</feature>
<organism evidence="2 3">
    <name type="scientific">Paramarasmius palmivorus</name>
    <dbReference type="NCBI Taxonomy" id="297713"/>
    <lineage>
        <taxon>Eukaryota</taxon>
        <taxon>Fungi</taxon>
        <taxon>Dikarya</taxon>
        <taxon>Basidiomycota</taxon>
        <taxon>Agaricomycotina</taxon>
        <taxon>Agaricomycetes</taxon>
        <taxon>Agaricomycetidae</taxon>
        <taxon>Agaricales</taxon>
        <taxon>Marasmiineae</taxon>
        <taxon>Marasmiaceae</taxon>
        <taxon>Paramarasmius</taxon>
    </lineage>
</organism>
<dbReference type="Proteomes" id="UP001383192">
    <property type="component" value="Unassembled WGS sequence"/>
</dbReference>
<feature type="coiled-coil region" evidence="1">
    <location>
        <begin position="47"/>
        <end position="95"/>
    </location>
</feature>
<protein>
    <submittedName>
        <fullName evidence="2">Uncharacterized protein</fullName>
    </submittedName>
</protein>
<evidence type="ECO:0000256" key="1">
    <source>
        <dbReference type="SAM" id="Coils"/>
    </source>
</evidence>
<comment type="caution">
    <text evidence="2">The sequence shown here is derived from an EMBL/GenBank/DDBJ whole genome shotgun (WGS) entry which is preliminary data.</text>
</comment>
<dbReference type="AlphaFoldDB" id="A0AAW0BTG2"/>
<proteinExistence type="predicted"/>
<accession>A0AAW0BTG2</accession>
<keyword evidence="1" id="KW-0175">Coiled coil</keyword>
<gene>
    <name evidence="2" type="ORF">VNI00_014685</name>
</gene>
<name>A0AAW0BTG2_9AGAR</name>